<feature type="domain" description="Protein kinase" evidence="12">
    <location>
        <begin position="14"/>
        <end position="277"/>
    </location>
</feature>
<evidence type="ECO:0000256" key="1">
    <source>
        <dbReference type="ARBA" id="ARBA00012513"/>
    </source>
</evidence>
<dbReference type="SUPFAM" id="SSF56112">
    <property type="entry name" value="Protein kinase-like (PK-like)"/>
    <property type="match status" value="1"/>
</dbReference>
<dbReference type="SMART" id="SM00740">
    <property type="entry name" value="PASTA"/>
    <property type="match status" value="4"/>
</dbReference>
<evidence type="ECO:0000313" key="14">
    <source>
        <dbReference type="EMBL" id="TDT18347.1"/>
    </source>
</evidence>
<evidence type="ECO:0000256" key="6">
    <source>
        <dbReference type="ARBA" id="ARBA00022840"/>
    </source>
</evidence>
<comment type="catalytic activity">
    <reaction evidence="7">
        <text>L-threonyl-[protein] + ATP = O-phospho-L-threonyl-[protein] + ADP + H(+)</text>
        <dbReference type="Rhea" id="RHEA:46608"/>
        <dbReference type="Rhea" id="RHEA-COMP:11060"/>
        <dbReference type="Rhea" id="RHEA-COMP:11605"/>
        <dbReference type="ChEBI" id="CHEBI:15378"/>
        <dbReference type="ChEBI" id="CHEBI:30013"/>
        <dbReference type="ChEBI" id="CHEBI:30616"/>
        <dbReference type="ChEBI" id="CHEBI:61977"/>
        <dbReference type="ChEBI" id="CHEBI:456216"/>
        <dbReference type="EC" id="2.7.11.1"/>
    </reaction>
</comment>
<accession>A0A4R7I3W4</accession>
<evidence type="ECO:0000256" key="3">
    <source>
        <dbReference type="ARBA" id="ARBA00022679"/>
    </source>
</evidence>
<dbReference type="InterPro" id="IPR011009">
    <property type="entry name" value="Kinase-like_dom_sf"/>
</dbReference>
<keyword evidence="11" id="KW-1133">Transmembrane helix</keyword>
<dbReference type="FunFam" id="3.30.200.20:FF:000035">
    <property type="entry name" value="Serine/threonine protein kinase Stk1"/>
    <property type="match status" value="1"/>
</dbReference>
<keyword evidence="11" id="KW-0472">Membrane</keyword>
<dbReference type="InterPro" id="IPR017441">
    <property type="entry name" value="Protein_kinase_ATP_BS"/>
</dbReference>
<dbReference type="Gene3D" id="3.30.200.20">
    <property type="entry name" value="Phosphorylase Kinase, domain 1"/>
    <property type="match status" value="1"/>
</dbReference>
<dbReference type="GO" id="GO:0005524">
    <property type="term" value="F:ATP binding"/>
    <property type="evidence" value="ECO:0007669"/>
    <property type="project" value="UniProtKB-UniRule"/>
</dbReference>
<keyword evidence="2" id="KW-0723">Serine/threonine-protein kinase</keyword>
<name>A0A4R7I3W4_9ACTN</name>
<dbReference type="NCBIfam" id="NF033483">
    <property type="entry name" value="PknB_PASTA_kin"/>
    <property type="match status" value="1"/>
</dbReference>
<feature type="domain" description="PASTA" evidence="13">
    <location>
        <begin position="411"/>
        <end position="476"/>
    </location>
</feature>
<dbReference type="PANTHER" id="PTHR43289:SF34">
    <property type="entry name" value="SERINE_THREONINE-PROTEIN KINASE YBDM-RELATED"/>
    <property type="match status" value="1"/>
</dbReference>
<protein>
    <recommendedName>
        <fullName evidence="1">non-specific serine/threonine protein kinase</fullName>
        <ecNumber evidence="1">2.7.11.1</ecNumber>
    </recommendedName>
</protein>
<dbReference type="Gene3D" id="1.10.510.10">
    <property type="entry name" value="Transferase(Phosphotransferase) domain 1"/>
    <property type="match status" value="1"/>
</dbReference>
<dbReference type="PROSITE" id="PS50011">
    <property type="entry name" value="PROTEIN_KINASE_DOM"/>
    <property type="match status" value="1"/>
</dbReference>
<dbReference type="InterPro" id="IPR000719">
    <property type="entry name" value="Prot_kinase_dom"/>
</dbReference>
<evidence type="ECO:0000259" key="12">
    <source>
        <dbReference type="PROSITE" id="PS50011"/>
    </source>
</evidence>
<evidence type="ECO:0000256" key="11">
    <source>
        <dbReference type="SAM" id="Phobius"/>
    </source>
</evidence>
<evidence type="ECO:0000256" key="2">
    <source>
        <dbReference type="ARBA" id="ARBA00022527"/>
    </source>
</evidence>
<organism evidence="14 15">
    <name type="scientific">Ilumatobacter fluminis</name>
    <dbReference type="NCBI Taxonomy" id="467091"/>
    <lineage>
        <taxon>Bacteria</taxon>
        <taxon>Bacillati</taxon>
        <taxon>Actinomycetota</taxon>
        <taxon>Acidimicrobiia</taxon>
        <taxon>Acidimicrobiales</taxon>
        <taxon>Ilumatobacteraceae</taxon>
        <taxon>Ilumatobacter</taxon>
    </lineage>
</organism>
<dbReference type="Gene3D" id="3.30.10.20">
    <property type="match status" value="4"/>
</dbReference>
<dbReference type="CDD" id="cd06577">
    <property type="entry name" value="PASTA_pknB"/>
    <property type="match status" value="4"/>
</dbReference>
<dbReference type="AlphaFoldDB" id="A0A4R7I3W4"/>
<dbReference type="EMBL" id="SOAU01000001">
    <property type="protein sequence ID" value="TDT18347.1"/>
    <property type="molecule type" value="Genomic_DNA"/>
</dbReference>
<dbReference type="PROSITE" id="PS51178">
    <property type="entry name" value="PASTA"/>
    <property type="match status" value="4"/>
</dbReference>
<dbReference type="Pfam" id="PF03793">
    <property type="entry name" value="PASTA"/>
    <property type="match status" value="4"/>
</dbReference>
<evidence type="ECO:0000256" key="9">
    <source>
        <dbReference type="PROSITE-ProRule" id="PRU10141"/>
    </source>
</evidence>
<dbReference type="Pfam" id="PF00069">
    <property type="entry name" value="Pkinase"/>
    <property type="match status" value="1"/>
</dbReference>
<dbReference type="InterPro" id="IPR008271">
    <property type="entry name" value="Ser/Thr_kinase_AS"/>
</dbReference>
<comment type="catalytic activity">
    <reaction evidence="8">
        <text>L-seryl-[protein] + ATP = O-phospho-L-seryl-[protein] + ADP + H(+)</text>
        <dbReference type="Rhea" id="RHEA:17989"/>
        <dbReference type="Rhea" id="RHEA-COMP:9863"/>
        <dbReference type="Rhea" id="RHEA-COMP:11604"/>
        <dbReference type="ChEBI" id="CHEBI:15378"/>
        <dbReference type="ChEBI" id="CHEBI:29999"/>
        <dbReference type="ChEBI" id="CHEBI:30616"/>
        <dbReference type="ChEBI" id="CHEBI:83421"/>
        <dbReference type="ChEBI" id="CHEBI:456216"/>
        <dbReference type="EC" id="2.7.11.1"/>
    </reaction>
</comment>
<keyword evidence="5 14" id="KW-0418">Kinase</keyword>
<evidence type="ECO:0000256" key="7">
    <source>
        <dbReference type="ARBA" id="ARBA00047899"/>
    </source>
</evidence>
<feature type="domain" description="PASTA" evidence="13">
    <location>
        <begin position="477"/>
        <end position="542"/>
    </location>
</feature>
<keyword evidence="11" id="KW-0812">Transmembrane</keyword>
<keyword evidence="6 9" id="KW-0067">ATP-binding</keyword>
<dbReference type="FunFam" id="1.10.510.10:FF:000021">
    <property type="entry name" value="Serine/threonine protein kinase"/>
    <property type="match status" value="1"/>
</dbReference>
<dbReference type="GO" id="GO:0004674">
    <property type="term" value="F:protein serine/threonine kinase activity"/>
    <property type="evidence" value="ECO:0007669"/>
    <property type="project" value="UniProtKB-KW"/>
</dbReference>
<dbReference type="SMART" id="SM00220">
    <property type="entry name" value="S_TKc"/>
    <property type="match status" value="1"/>
</dbReference>
<sequence length="722" mass="75692">MSESGKATVISDRYEIHKRVGRGGMADVFLAKDLLLDRQVAIKILFPEFAVDPNFVERFRREAQAAANLSHPNIVNVYDWGKYEGTYFIAMEYVQGRSLAEILKTNQQLTPKQAAEIASEVAAALGFAHEAGLAHRDIKPANIMVGANGQVKVADFGIARAMNAGTESNLTQAGSVMGTASYFSPEQAQGAQPDPRSDLYSLGIVMYEMVAGRPPFTGENPVAIAYKQVHDKPTPLNQLVEGMPRPFEAIVAKLLAKDPKLRYPSAHALRDDLRRFRNGEQVQALVAAAARPGTPAAGMARPGTAAAAGAAAAAAAAATTVGTTPPGVDPATRTAHAHPQIAGAPTNALPAQPNADITTLPPGASPEARYYQDSNSRTGWYALAAFIALVALVAGGVLLYQGLTQESDDVSAARTLDDYTGQPLDSVTQALTSLGLEYRVFAEENPTVPEEFVHRTVPGPGTIVTEGQVVEVYYNPTAALVTVPNVAGRTLEEAAALLGNEGFEIAETSELSDVAEGLVIRTEPPADSRVPQDTVITVVVSGGPDQVAIPPIIIGDPEAEARALLESDQYGLLVTVTTQVDEVIPAGTVISTNPPPNTLVDRGSTVELIVSSGPGQVRVPPLVGLSEGQARNLLADEGLGIEPQYRELEPGDPNDGTVLEQSIPPNQEVDKGTVVGVVIGQARVAETTTTTSTTTTTTTTTTVPPTTTTTAPATTTSSTAAP</sequence>
<feature type="region of interest" description="Disordered" evidence="10">
    <location>
        <begin position="649"/>
        <end position="671"/>
    </location>
</feature>
<dbReference type="PANTHER" id="PTHR43289">
    <property type="entry name" value="MITOGEN-ACTIVATED PROTEIN KINASE KINASE KINASE 20-RELATED"/>
    <property type="match status" value="1"/>
</dbReference>
<dbReference type="InterPro" id="IPR005543">
    <property type="entry name" value="PASTA_dom"/>
</dbReference>
<gene>
    <name evidence="14" type="ORF">BDK89_3967</name>
</gene>
<feature type="domain" description="PASTA" evidence="13">
    <location>
        <begin position="543"/>
        <end position="612"/>
    </location>
</feature>
<keyword evidence="15" id="KW-1185">Reference proteome</keyword>
<evidence type="ECO:0000259" key="13">
    <source>
        <dbReference type="PROSITE" id="PS51178"/>
    </source>
</evidence>
<dbReference type="EC" id="2.7.11.1" evidence="1"/>
<dbReference type="OrthoDB" id="9762169at2"/>
<dbReference type="Proteomes" id="UP000294558">
    <property type="component" value="Unassembled WGS sequence"/>
</dbReference>
<evidence type="ECO:0000313" key="15">
    <source>
        <dbReference type="Proteomes" id="UP000294558"/>
    </source>
</evidence>
<reference evidence="14 15" key="1">
    <citation type="submission" date="2019-03" db="EMBL/GenBank/DDBJ databases">
        <title>Sequencing the genomes of 1000 actinobacteria strains.</title>
        <authorList>
            <person name="Klenk H.-P."/>
        </authorList>
    </citation>
    <scope>NUCLEOTIDE SEQUENCE [LARGE SCALE GENOMIC DNA]</scope>
    <source>
        <strain evidence="14 15">DSM 18936</strain>
    </source>
</reference>
<evidence type="ECO:0000256" key="10">
    <source>
        <dbReference type="SAM" id="MobiDB-lite"/>
    </source>
</evidence>
<feature type="binding site" evidence="9">
    <location>
        <position position="43"/>
    </location>
    <ligand>
        <name>ATP</name>
        <dbReference type="ChEBI" id="CHEBI:30616"/>
    </ligand>
</feature>
<evidence type="ECO:0000256" key="5">
    <source>
        <dbReference type="ARBA" id="ARBA00022777"/>
    </source>
</evidence>
<evidence type="ECO:0000256" key="8">
    <source>
        <dbReference type="ARBA" id="ARBA00048679"/>
    </source>
</evidence>
<feature type="transmembrane region" description="Helical" evidence="11">
    <location>
        <begin position="379"/>
        <end position="400"/>
    </location>
</feature>
<keyword evidence="4 9" id="KW-0547">Nucleotide-binding</keyword>
<feature type="region of interest" description="Disordered" evidence="10">
    <location>
        <begin position="687"/>
        <end position="722"/>
    </location>
</feature>
<evidence type="ECO:0000256" key="4">
    <source>
        <dbReference type="ARBA" id="ARBA00022741"/>
    </source>
</evidence>
<dbReference type="GO" id="GO:0045717">
    <property type="term" value="P:negative regulation of fatty acid biosynthetic process"/>
    <property type="evidence" value="ECO:0007669"/>
    <property type="project" value="UniProtKB-ARBA"/>
</dbReference>
<dbReference type="PROSITE" id="PS00107">
    <property type="entry name" value="PROTEIN_KINASE_ATP"/>
    <property type="match status" value="1"/>
</dbReference>
<dbReference type="RefSeq" id="WP_133870572.1">
    <property type="nucleotide sequence ID" value="NZ_SOAU01000001.1"/>
</dbReference>
<dbReference type="CDD" id="cd14014">
    <property type="entry name" value="STKc_PknB_like"/>
    <property type="match status" value="1"/>
</dbReference>
<dbReference type="PROSITE" id="PS00108">
    <property type="entry name" value="PROTEIN_KINASE_ST"/>
    <property type="match status" value="1"/>
</dbReference>
<comment type="caution">
    <text evidence="14">The sequence shown here is derived from an EMBL/GenBank/DDBJ whole genome shotgun (WGS) entry which is preliminary data.</text>
</comment>
<feature type="domain" description="PASTA" evidence="13">
    <location>
        <begin position="613"/>
        <end position="681"/>
    </location>
</feature>
<proteinExistence type="predicted"/>
<keyword evidence="3" id="KW-0808">Transferase</keyword>